<gene>
    <name evidence="2" type="ORF">A7U60_g3662</name>
</gene>
<feature type="region of interest" description="Disordered" evidence="1">
    <location>
        <begin position="289"/>
        <end position="354"/>
    </location>
</feature>
<protein>
    <submittedName>
        <fullName evidence="2">Uncharacterized protein</fullName>
    </submittedName>
</protein>
<dbReference type="AlphaFoldDB" id="A0A9Q5N9R3"/>
<organism evidence="2 3">
    <name type="scientific">Sanghuangporus baumii</name>
    <name type="common">Phellinus baumii</name>
    <dbReference type="NCBI Taxonomy" id="108892"/>
    <lineage>
        <taxon>Eukaryota</taxon>
        <taxon>Fungi</taxon>
        <taxon>Dikarya</taxon>
        <taxon>Basidiomycota</taxon>
        <taxon>Agaricomycotina</taxon>
        <taxon>Agaricomycetes</taxon>
        <taxon>Hymenochaetales</taxon>
        <taxon>Hymenochaetaceae</taxon>
        <taxon>Sanghuangporus</taxon>
    </lineage>
</organism>
<feature type="compositionally biased region" description="Polar residues" evidence="1">
    <location>
        <begin position="1"/>
        <end position="12"/>
    </location>
</feature>
<evidence type="ECO:0000313" key="2">
    <source>
        <dbReference type="EMBL" id="OCB89178.1"/>
    </source>
</evidence>
<dbReference type="OrthoDB" id="2802364at2759"/>
<feature type="compositionally biased region" description="Low complexity" evidence="1">
    <location>
        <begin position="155"/>
        <end position="169"/>
    </location>
</feature>
<accession>A0A9Q5N9R3</accession>
<feature type="region of interest" description="Disordered" evidence="1">
    <location>
        <begin position="418"/>
        <end position="468"/>
    </location>
</feature>
<comment type="caution">
    <text evidence="2">The sequence shown here is derived from an EMBL/GenBank/DDBJ whole genome shotgun (WGS) entry which is preliminary data.</text>
</comment>
<evidence type="ECO:0000256" key="1">
    <source>
        <dbReference type="SAM" id="MobiDB-lite"/>
    </source>
</evidence>
<feature type="compositionally biased region" description="Low complexity" evidence="1">
    <location>
        <begin position="321"/>
        <end position="354"/>
    </location>
</feature>
<sequence length="468" mass="50156">MNDPSRSSNVSSRAKRPVRALPALPSGQEPSRDLPHVSHLVKDDIHEPFQLLDTSPLNLICQYHNVKHVSLEEGVPPPFKFDVPVLHGAIENSNALLPTHVLAVYDQDTSSARTGPMLSPLYAGPSSGRSSLPATALLIPVNVNLWASHFTTALSADPSPSSSSIPAIDAMRRRSRTDSVGSESSQMTSRASFSRSRPSSVLSLPVHVVRVPSAKALPLLLLSSLGILPHNHVLPALLPRKVLTELPAPPSILVQALLNWLYPNFEGQERRGLDAIAGYSPFFRTSPMPRSLSIPRSPRLPPSPLLSPSFSPDSDARKRLSTASASSLLSTGSSISSFPSSGSPAWPRRSSASSSEPVCVLADPTIRDDPDLRLLLLAQQNFGLWANALALGARDPAVVRLVELAWSIASEARRMRFGIGDRSPTPEITSDAGLGGRSPHSSLRSRQGHGHTRPSIPFLDAAPKSSSR</sequence>
<feature type="region of interest" description="Disordered" evidence="1">
    <location>
        <begin position="154"/>
        <end position="193"/>
    </location>
</feature>
<evidence type="ECO:0000313" key="3">
    <source>
        <dbReference type="Proteomes" id="UP000757232"/>
    </source>
</evidence>
<feature type="compositionally biased region" description="Polar residues" evidence="1">
    <location>
        <begin position="178"/>
        <end position="188"/>
    </location>
</feature>
<feature type="region of interest" description="Disordered" evidence="1">
    <location>
        <begin position="1"/>
        <end position="35"/>
    </location>
</feature>
<proteinExistence type="predicted"/>
<keyword evidence="3" id="KW-1185">Reference proteome</keyword>
<dbReference type="Proteomes" id="UP000757232">
    <property type="component" value="Unassembled WGS sequence"/>
</dbReference>
<dbReference type="EMBL" id="LNZH02000163">
    <property type="protein sequence ID" value="OCB89178.1"/>
    <property type="molecule type" value="Genomic_DNA"/>
</dbReference>
<name>A0A9Q5N9R3_SANBA</name>
<reference evidence="2" key="1">
    <citation type="submission" date="2016-06" db="EMBL/GenBank/DDBJ databases">
        <title>Draft Genome sequence of the fungus Inonotus baumii.</title>
        <authorList>
            <person name="Zhu H."/>
            <person name="Lin W."/>
        </authorList>
    </citation>
    <scope>NUCLEOTIDE SEQUENCE</scope>
    <source>
        <strain evidence="2">821</strain>
    </source>
</reference>